<feature type="signal peptide" evidence="4">
    <location>
        <begin position="1"/>
        <end position="21"/>
    </location>
</feature>
<keyword evidence="2 4" id="KW-0732">Signal</keyword>
<dbReference type="GO" id="GO:0006865">
    <property type="term" value="P:amino acid transport"/>
    <property type="evidence" value="ECO:0007669"/>
    <property type="project" value="UniProtKB-KW"/>
</dbReference>
<dbReference type="InterPro" id="IPR028082">
    <property type="entry name" value="Peripla_BP_I"/>
</dbReference>
<dbReference type="Gene3D" id="3.40.50.2300">
    <property type="match status" value="2"/>
</dbReference>
<evidence type="ECO:0000256" key="4">
    <source>
        <dbReference type="SAM" id="SignalP"/>
    </source>
</evidence>
<comment type="caution">
    <text evidence="6">The sequence shown here is derived from an EMBL/GenBank/DDBJ whole genome shotgun (WGS) entry which is preliminary data.</text>
</comment>
<evidence type="ECO:0000256" key="3">
    <source>
        <dbReference type="ARBA" id="ARBA00022970"/>
    </source>
</evidence>
<reference evidence="6" key="2">
    <citation type="submission" date="2023-01" db="EMBL/GenBank/DDBJ databases">
        <authorList>
            <person name="Sun Q."/>
            <person name="Evtushenko L."/>
        </authorList>
    </citation>
    <scope>NUCLEOTIDE SEQUENCE</scope>
    <source>
        <strain evidence="6">VKM B-2222</strain>
    </source>
</reference>
<dbReference type="InterPro" id="IPR028081">
    <property type="entry name" value="Leu-bd"/>
</dbReference>
<evidence type="ECO:0000256" key="2">
    <source>
        <dbReference type="ARBA" id="ARBA00022729"/>
    </source>
</evidence>
<dbReference type="EMBL" id="BSFH01000028">
    <property type="protein sequence ID" value="GLK64460.1"/>
    <property type="molecule type" value="Genomic_DNA"/>
</dbReference>
<protein>
    <recommendedName>
        <fullName evidence="5">Leucine-binding protein domain-containing protein</fullName>
    </recommendedName>
</protein>
<dbReference type="PANTHER" id="PTHR30483">
    <property type="entry name" value="LEUCINE-SPECIFIC-BINDING PROTEIN"/>
    <property type="match status" value="1"/>
</dbReference>
<evidence type="ECO:0000256" key="1">
    <source>
        <dbReference type="ARBA" id="ARBA00010062"/>
    </source>
</evidence>
<evidence type="ECO:0000313" key="7">
    <source>
        <dbReference type="Proteomes" id="UP001143349"/>
    </source>
</evidence>
<dbReference type="Pfam" id="PF13458">
    <property type="entry name" value="Peripla_BP_6"/>
    <property type="match status" value="1"/>
</dbReference>
<keyword evidence="3" id="KW-0029">Amino-acid transport</keyword>
<sequence length="385" mass="41389">MIARMISSVLALTLGLGAANADELIIGSQIPLTGSAARAGMGMNEGIQVAAKVFNETNGKHTVKVITIDDESQPAKAVAAIEQLNAQGALAFTGGYGSNIIGPASDAAERLGKVYMTSGGVATELSQRGLKTFFRISNATGYAKALAGLSDTLDLQSFSLIYSTRESTAEVAKLLEEIWTAEGKKVTLHPFDPSIADFKPVLHKIKLQDRPEAIAMVGYENDYVGIIRAAKVLKPDAKAIMGTWSLATPKMWQDFPDLMNNVYGTAPLPYPAQFNTPEEQTFAEAYKEMHNKEPDYLGIFGYVQGLLLFNAVAEAYDAGTLNSGGVQDALRKTEHDTLIGKVIFDESGDNTNFAHRMAQHQDGAVAIVWPKESATAEARFPAVPW</sequence>
<evidence type="ECO:0000313" key="6">
    <source>
        <dbReference type="EMBL" id="GLK64460.1"/>
    </source>
</evidence>
<keyword evidence="7" id="KW-1185">Reference proteome</keyword>
<proteinExistence type="inferred from homology"/>
<feature type="chain" id="PRO_5041965976" description="Leucine-binding protein domain-containing protein" evidence="4">
    <location>
        <begin position="22"/>
        <end position="385"/>
    </location>
</feature>
<accession>A0AAD3P000</accession>
<comment type="similarity">
    <text evidence="1">Belongs to the leucine-binding protein family.</text>
</comment>
<name>A0AAD3P000_9RHOB</name>
<dbReference type="AlphaFoldDB" id="A0AAD3P000"/>
<dbReference type="InterPro" id="IPR051010">
    <property type="entry name" value="BCAA_transport"/>
</dbReference>
<dbReference type="SUPFAM" id="SSF53822">
    <property type="entry name" value="Periplasmic binding protein-like I"/>
    <property type="match status" value="1"/>
</dbReference>
<dbReference type="Proteomes" id="UP001143349">
    <property type="component" value="Unassembled WGS sequence"/>
</dbReference>
<reference evidence="6" key="1">
    <citation type="journal article" date="2014" name="Int. J. Syst. Evol. Microbiol.">
        <title>Complete genome sequence of Corynebacterium casei LMG S-19264T (=DSM 44701T), isolated from a smear-ripened cheese.</title>
        <authorList>
            <consortium name="US DOE Joint Genome Institute (JGI-PGF)"/>
            <person name="Walter F."/>
            <person name="Albersmeier A."/>
            <person name="Kalinowski J."/>
            <person name="Ruckert C."/>
        </authorList>
    </citation>
    <scope>NUCLEOTIDE SEQUENCE</scope>
    <source>
        <strain evidence="6">VKM B-2222</strain>
    </source>
</reference>
<keyword evidence="3" id="KW-0813">Transport</keyword>
<organism evidence="6 7">
    <name type="scientific">Paracoccus kondratievae</name>
    <dbReference type="NCBI Taxonomy" id="135740"/>
    <lineage>
        <taxon>Bacteria</taxon>
        <taxon>Pseudomonadati</taxon>
        <taxon>Pseudomonadota</taxon>
        <taxon>Alphaproteobacteria</taxon>
        <taxon>Rhodobacterales</taxon>
        <taxon>Paracoccaceae</taxon>
        <taxon>Paracoccus</taxon>
    </lineage>
</organism>
<evidence type="ECO:0000259" key="5">
    <source>
        <dbReference type="Pfam" id="PF13458"/>
    </source>
</evidence>
<feature type="domain" description="Leucine-binding protein" evidence="5">
    <location>
        <begin position="26"/>
        <end position="356"/>
    </location>
</feature>
<gene>
    <name evidence="6" type="ORF">GCM10017635_19310</name>
</gene>